<proteinExistence type="predicted"/>
<name>A0A7G9L9I2_9FLAO</name>
<dbReference type="PROSITE" id="PS51257">
    <property type="entry name" value="PROKAR_LIPOPROTEIN"/>
    <property type="match status" value="1"/>
</dbReference>
<sequence>MKNIAYIICCFIFFSCGNKQKESAENEQIKPLLSVVKEHKPSESINPTFRKEVENWQELNAVNSFLQKFEKASPNEVLSNALELRDLVKGLKDSVKPSIFDIPSFNARVNILNNEVLRLADLTFIPAIKTEEINAQVDKTIVAFSAVNTKINTILSKKRFEDAIDVNLDFIGIDSTKIDSISKKSIEDMIKEKDLKKKVQYEGPPIDYKAKKKKSRN</sequence>
<evidence type="ECO:0008006" key="3">
    <source>
        <dbReference type="Google" id="ProtNLM"/>
    </source>
</evidence>
<protein>
    <recommendedName>
        <fullName evidence="3">Lipoprotein</fullName>
    </recommendedName>
</protein>
<dbReference type="EMBL" id="CP060695">
    <property type="protein sequence ID" value="QNM85281.1"/>
    <property type="molecule type" value="Genomic_DNA"/>
</dbReference>
<organism evidence="1 2">
    <name type="scientific">Polaribacter pectinis</name>
    <dbReference type="NCBI Taxonomy" id="2738844"/>
    <lineage>
        <taxon>Bacteria</taxon>
        <taxon>Pseudomonadati</taxon>
        <taxon>Bacteroidota</taxon>
        <taxon>Flavobacteriia</taxon>
        <taxon>Flavobacteriales</taxon>
        <taxon>Flavobacteriaceae</taxon>
    </lineage>
</organism>
<keyword evidence="2" id="KW-1185">Reference proteome</keyword>
<dbReference type="RefSeq" id="WP_187482194.1">
    <property type="nucleotide sequence ID" value="NZ_CP060695.1"/>
</dbReference>
<accession>A0A7G9L9I2</accession>
<evidence type="ECO:0000313" key="1">
    <source>
        <dbReference type="EMBL" id="QNM85281.1"/>
    </source>
</evidence>
<dbReference type="KEGG" id="ppec:H9W90_13975"/>
<dbReference type="Proteomes" id="UP000515808">
    <property type="component" value="Chromosome"/>
</dbReference>
<evidence type="ECO:0000313" key="2">
    <source>
        <dbReference type="Proteomes" id="UP000515808"/>
    </source>
</evidence>
<dbReference type="AlphaFoldDB" id="A0A7G9L9I2"/>
<gene>
    <name evidence="1" type="ORF">H9W90_13975</name>
</gene>
<reference evidence="1 2" key="1">
    <citation type="submission" date="2020-08" db="EMBL/GenBank/DDBJ databases">
        <title>Polaribacter sp. L12M9 isolated from gut of the Korean scallop.</title>
        <authorList>
            <person name="Jeong Y.S."/>
        </authorList>
    </citation>
    <scope>NUCLEOTIDE SEQUENCE [LARGE SCALE GENOMIC DNA]</scope>
    <source>
        <strain evidence="1 2">L12M9</strain>
    </source>
</reference>